<protein>
    <submittedName>
        <fullName evidence="1">Uncharacterized protein</fullName>
    </submittedName>
</protein>
<dbReference type="EMBL" id="BMRE01000123">
    <property type="protein sequence ID" value="GGU87927.1"/>
    <property type="molecule type" value="Genomic_DNA"/>
</dbReference>
<accession>A0ABQ2VI00</accession>
<evidence type="ECO:0000313" key="1">
    <source>
        <dbReference type="EMBL" id="GGU87927.1"/>
    </source>
</evidence>
<keyword evidence="2" id="KW-1185">Reference proteome</keyword>
<sequence length="100" mass="11252">MVRPHGVDERYWLSLASDTLLSPESVLHPPLRAYVDKEVVLEIRPEDMEDVTAPCVFFSAKPRISLASAVIQEQAAVIFSNRVVSFGRRFVGVVSRRRLA</sequence>
<dbReference type="Proteomes" id="UP000649573">
    <property type="component" value="Unassembled WGS sequence"/>
</dbReference>
<reference evidence="2" key="1">
    <citation type="journal article" date="2019" name="Int. J. Syst. Evol. Microbiol.">
        <title>The Global Catalogue of Microorganisms (GCM) 10K type strain sequencing project: providing services to taxonomists for standard genome sequencing and annotation.</title>
        <authorList>
            <consortium name="The Broad Institute Genomics Platform"/>
            <consortium name="The Broad Institute Genome Sequencing Center for Infectious Disease"/>
            <person name="Wu L."/>
            <person name="Ma J."/>
        </authorList>
    </citation>
    <scope>NUCLEOTIDE SEQUENCE [LARGE SCALE GENOMIC DNA]</scope>
    <source>
        <strain evidence="2">JCM 3296</strain>
    </source>
</reference>
<proteinExistence type="predicted"/>
<comment type="caution">
    <text evidence="1">The sequence shown here is derived from an EMBL/GenBank/DDBJ whole genome shotgun (WGS) entry which is preliminary data.</text>
</comment>
<organism evidence="1 2">
    <name type="scientific">Lentzea flava</name>
    <dbReference type="NCBI Taxonomy" id="103732"/>
    <lineage>
        <taxon>Bacteria</taxon>
        <taxon>Bacillati</taxon>
        <taxon>Actinomycetota</taxon>
        <taxon>Actinomycetes</taxon>
        <taxon>Pseudonocardiales</taxon>
        <taxon>Pseudonocardiaceae</taxon>
        <taxon>Lentzea</taxon>
    </lineage>
</organism>
<gene>
    <name evidence="1" type="ORF">GCM10010178_91980</name>
</gene>
<name>A0ABQ2VI00_9PSEU</name>
<evidence type="ECO:0000313" key="2">
    <source>
        <dbReference type="Proteomes" id="UP000649573"/>
    </source>
</evidence>